<dbReference type="CDD" id="cd09006">
    <property type="entry name" value="PNP_EcPNPI-like"/>
    <property type="match status" value="1"/>
</dbReference>
<dbReference type="InterPro" id="IPR000845">
    <property type="entry name" value="Nucleoside_phosphorylase_d"/>
</dbReference>
<feature type="binding site" evidence="5">
    <location>
        <position position="43"/>
    </location>
    <ligand>
        <name>phosphate</name>
        <dbReference type="ChEBI" id="CHEBI:43474"/>
        <note>ligand shared between dimeric partners</note>
    </ligand>
</feature>
<comment type="catalytic activity">
    <reaction evidence="5">
        <text>a purine 2'-deoxy-D-ribonucleoside + phosphate = a purine nucleobase + 2-deoxy-alpha-D-ribose 1-phosphate</text>
        <dbReference type="Rhea" id="RHEA:36431"/>
        <dbReference type="ChEBI" id="CHEBI:26386"/>
        <dbReference type="ChEBI" id="CHEBI:43474"/>
        <dbReference type="ChEBI" id="CHEBI:57259"/>
        <dbReference type="ChEBI" id="CHEBI:142361"/>
        <dbReference type="EC" id="2.4.2.1"/>
    </reaction>
</comment>
<keyword evidence="3 5" id="KW-0808">Transferase</keyword>
<evidence type="ECO:0000313" key="8">
    <source>
        <dbReference type="Proteomes" id="UP000253490"/>
    </source>
</evidence>
<dbReference type="RefSeq" id="WP_207657443.1">
    <property type="nucleotide sequence ID" value="NZ_CALNCS010000061.1"/>
</dbReference>
<feature type="binding site" description="in other chain" evidence="5">
    <location>
        <begin position="203"/>
        <end position="204"/>
    </location>
    <ligand>
        <name>a purine D-ribonucleoside</name>
        <dbReference type="ChEBI" id="CHEBI:142355"/>
        <note>ligand shared between dimeric partners</note>
    </ligand>
</feature>
<dbReference type="PANTHER" id="PTHR43691:SF11">
    <property type="entry name" value="FI09636P-RELATED"/>
    <property type="match status" value="1"/>
</dbReference>
<feature type="binding site" evidence="5">
    <location>
        <position position="4"/>
    </location>
    <ligand>
        <name>a purine D-ribonucleoside</name>
        <dbReference type="ChEBI" id="CHEBI:142355"/>
        <note>ligand shared between dimeric partners</note>
    </ligand>
</feature>
<dbReference type="PROSITE" id="PS01232">
    <property type="entry name" value="PNP_UDP_1"/>
    <property type="match status" value="1"/>
</dbReference>
<feature type="binding site" description="in other chain" evidence="5">
    <location>
        <begin position="87"/>
        <end position="90"/>
    </location>
    <ligand>
        <name>phosphate</name>
        <dbReference type="ChEBI" id="CHEBI:43474"/>
        <note>ligand shared between dimeric partners</note>
    </ligand>
</feature>
<comment type="similarity">
    <text evidence="1 5">Belongs to the PNP/UDP phosphorylase family.</text>
</comment>
<dbReference type="EC" id="2.4.2.1" evidence="5"/>
<protein>
    <recommendedName>
        <fullName evidence="5">Purine nucleoside phosphorylase DeoD-type</fullName>
        <shortName evidence="5">PNP</shortName>
        <ecNumber evidence="5">2.4.2.1</ecNumber>
    </recommendedName>
</protein>
<feature type="site" description="Important for catalytic activity" evidence="5">
    <location>
        <position position="217"/>
    </location>
</feature>
<evidence type="ECO:0000256" key="3">
    <source>
        <dbReference type="ARBA" id="ARBA00022679"/>
    </source>
</evidence>
<dbReference type="NCBIfam" id="TIGR00107">
    <property type="entry name" value="deoD"/>
    <property type="match status" value="1"/>
</dbReference>
<feature type="active site" description="Proton donor" evidence="5">
    <location>
        <position position="204"/>
    </location>
</feature>
<comment type="catalytic activity">
    <reaction evidence="5">
        <text>a purine D-ribonucleoside + phosphate = a purine nucleobase + alpha-D-ribose 1-phosphate</text>
        <dbReference type="Rhea" id="RHEA:19805"/>
        <dbReference type="ChEBI" id="CHEBI:26386"/>
        <dbReference type="ChEBI" id="CHEBI:43474"/>
        <dbReference type="ChEBI" id="CHEBI:57720"/>
        <dbReference type="ChEBI" id="CHEBI:142355"/>
        <dbReference type="EC" id="2.4.2.1"/>
    </reaction>
</comment>
<evidence type="ECO:0000256" key="1">
    <source>
        <dbReference type="ARBA" id="ARBA00010456"/>
    </source>
</evidence>
<dbReference type="HAMAP" id="MF_01627">
    <property type="entry name" value="Pur_nucleosid_phosp"/>
    <property type="match status" value="1"/>
</dbReference>
<dbReference type="InterPro" id="IPR004402">
    <property type="entry name" value="DeoD-type"/>
</dbReference>
<keyword evidence="8" id="KW-1185">Reference proteome</keyword>
<comment type="subunit">
    <text evidence="5">Homohexamer; trimer of homodimers.</text>
</comment>
<evidence type="ECO:0000259" key="6">
    <source>
        <dbReference type="Pfam" id="PF01048"/>
    </source>
</evidence>
<evidence type="ECO:0000256" key="2">
    <source>
        <dbReference type="ARBA" id="ARBA00022676"/>
    </source>
</evidence>
<accession>A0A366I3V8</accession>
<comment type="function">
    <text evidence="5">Catalyzes the reversible phosphorolytic breakdown of the N-glycosidic bond in the beta-(deoxy)ribonucleoside molecules, with the formation of the corresponding free purine bases and pentose-1-phosphate.</text>
</comment>
<dbReference type="Pfam" id="PF01048">
    <property type="entry name" value="PNP_UDP_1"/>
    <property type="match status" value="1"/>
</dbReference>
<dbReference type="PANTHER" id="PTHR43691">
    <property type="entry name" value="URIDINE PHOSPHORYLASE"/>
    <property type="match status" value="1"/>
</dbReference>
<organism evidence="7 8">
    <name type="scientific">Alkalibaculum bacchi</name>
    <dbReference type="NCBI Taxonomy" id="645887"/>
    <lineage>
        <taxon>Bacteria</taxon>
        <taxon>Bacillati</taxon>
        <taxon>Bacillota</taxon>
        <taxon>Clostridia</taxon>
        <taxon>Eubacteriales</taxon>
        <taxon>Eubacteriaceae</taxon>
        <taxon>Alkalibaculum</taxon>
    </lineage>
</organism>
<dbReference type="Proteomes" id="UP000253490">
    <property type="component" value="Unassembled WGS sequence"/>
</dbReference>
<sequence>MSVHNSAKKGDIAKTVLMPGDPLRAKFIAEKYLDSPFCFNKVRGMLGFTGLYKGKKVSVMGSGMGMPSMSIYSYELFTEYDCNNIIRIGSCGSYQKDIQIRDIILAMATCTNSNFAHQYQLPGNFAPIANYDLLSKAYNIAGSRNLDVKVGNILTSDLFYNDDKDSWKTWAKMGVLGVEMETAALYMNATQLGKNALSILTVSDSIVTSEATTPEEREKTLTDMIEIALDLAIEI</sequence>
<dbReference type="InterPro" id="IPR035994">
    <property type="entry name" value="Nucleoside_phosphorylase_sf"/>
</dbReference>
<name>A0A366I3V8_9FIRM</name>
<dbReference type="NCBIfam" id="NF009914">
    <property type="entry name" value="PRK13374.1"/>
    <property type="match status" value="1"/>
</dbReference>
<dbReference type="GO" id="GO:0004731">
    <property type="term" value="F:purine-nucleoside phosphorylase activity"/>
    <property type="evidence" value="ECO:0007669"/>
    <property type="project" value="UniProtKB-UniRule"/>
</dbReference>
<evidence type="ECO:0000313" key="7">
    <source>
        <dbReference type="EMBL" id="RBP62574.1"/>
    </source>
</evidence>
<dbReference type="GO" id="GO:0005829">
    <property type="term" value="C:cytosol"/>
    <property type="evidence" value="ECO:0007669"/>
    <property type="project" value="TreeGrafter"/>
</dbReference>
<proteinExistence type="inferred from homology"/>
<gene>
    <name evidence="5" type="primary">deoD</name>
    <name evidence="7" type="ORF">DES36_1114</name>
</gene>
<dbReference type="AlphaFoldDB" id="A0A366I3V8"/>
<evidence type="ECO:0000256" key="4">
    <source>
        <dbReference type="ARBA" id="ARBA00048447"/>
    </source>
</evidence>
<feature type="binding site" description="in other chain" evidence="5">
    <location>
        <begin position="179"/>
        <end position="181"/>
    </location>
    <ligand>
        <name>a purine D-ribonucleoside</name>
        <dbReference type="ChEBI" id="CHEBI:142355"/>
        <note>ligand shared between dimeric partners</note>
    </ligand>
</feature>
<dbReference type="GO" id="GO:0004850">
    <property type="term" value="F:uridine phosphorylase activity"/>
    <property type="evidence" value="ECO:0007669"/>
    <property type="project" value="UniProtKB-EC"/>
</dbReference>
<dbReference type="Gene3D" id="3.40.50.1580">
    <property type="entry name" value="Nucleoside phosphorylase domain"/>
    <property type="match status" value="1"/>
</dbReference>
<comment type="caution">
    <text evidence="7">The sequence shown here is derived from an EMBL/GenBank/DDBJ whole genome shotgun (WGS) entry which is preliminary data.</text>
</comment>
<feature type="domain" description="Nucleoside phosphorylase" evidence="6">
    <location>
        <begin position="15"/>
        <end position="226"/>
    </location>
</feature>
<dbReference type="GO" id="GO:0006152">
    <property type="term" value="P:purine nucleoside catabolic process"/>
    <property type="evidence" value="ECO:0007669"/>
    <property type="project" value="TreeGrafter"/>
</dbReference>
<dbReference type="EMBL" id="QNRX01000011">
    <property type="protein sequence ID" value="RBP62574.1"/>
    <property type="molecule type" value="Genomic_DNA"/>
</dbReference>
<comment type="catalytic activity">
    <reaction evidence="4">
        <text>uridine + phosphate = alpha-D-ribose 1-phosphate + uracil</text>
        <dbReference type="Rhea" id="RHEA:24388"/>
        <dbReference type="ChEBI" id="CHEBI:16704"/>
        <dbReference type="ChEBI" id="CHEBI:17568"/>
        <dbReference type="ChEBI" id="CHEBI:43474"/>
        <dbReference type="ChEBI" id="CHEBI:57720"/>
        <dbReference type="EC" id="2.4.2.3"/>
    </reaction>
</comment>
<feature type="binding site" description="in other chain" evidence="5">
    <location>
        <position position="20"/>
    </location>
    <ligand>
        <name>phosphate</name>
        <dbReference type="ChEBI" id="CHEBI:43474"/>
        <note>ligand shared between dimeric partners</note>
    </ligand>
</feature>
<evidence type="ECO:0000256" key="5">
    <source>
        <dbReference type="HAMAP-Rule" id="MF_01627"/>
    </source>
</evidence>
<reference evidence="7 8" key="1">
    <citation type="submission" date="2018-06" db="EMBL/GenBank/DDBJ databases">
        <title>Genomic Encyclopedia of Type Strains, Phase IV (KMG-IV): sequencing the most valuable type-strain genomes for metagenomic binning, comparative biology and taxonomic classification.</title>
        <authorList>
            <person name="Goeker M."/>
        </authorList>
    </citation>
    <scope>NUCLEOTIDE SEQUENCE [LARGE SCALE GENOMIC DNA]</scope>
    <source>
        <strain evidence="7 8">DSM 22112</strain>
    </source>
</reference>
<dbReference type="NCBIfam" id="NF004489">
    <property type="entry name" value="PRK05819.1"/>
    <property type="match status" value="1"/>
</dbReference>
<feature type="binding site" description="in other chain" evidence="5">
    <location>
        <position position="24"/>
    </location>
    <ligand>
        <name>phosphate</name>
        <dbReference type="ChEBI" id="CHEBI:43474"/>
        <note>ligand shared between dimeric partners</note>
    </ligand>
</feature>
<keyword evidence="2 5" id="KW-0328">Glycosyltransferase</keyword>
<dbReference type="SUPFAM" id="SSF53167">
    <property type="entry name" value="Purine and uridine phosphorylases"/>
    <property type="match status" value="1"/>
</dbReference>
<dbReference type="InterPro" id="IPR018016">
    <property type="entry name" value="Nucleoside_phosphorylase_CS"/>
</dbReference>